<dbReference type="EMBL" id="JAQQXP010000001">
    <property type="protein sequence ID" value="MDC8831330.1"/>
    <property type="molecule type" value="Genomic_DNA"/>
</dbReference>
<evidence type="ECO:0000259" key="2">
    <source>
        <dbReference type="Pfam" id="PF06713"/>
    </source>
</evidence>
<dbReference type="PROSITE" id="PS51257">
    <property type="entry name" value="PROKAR_LIPOPROTEIN"/>
    <property type="match status" value="1"/>
</dbReference>
<dbReference type="Proteomes" id="UP001218788">
    <property type="component" value="Unassembled WGS sequence"/>
</dbReference>
<sequence length="141" mass="15252">MQTFSSKRDTWLMVVIYMAVLFSAGCAVVTLVAGLTLANFMVAAVLLLVGAGLPLWVVGGTYYAIDTINEDSLKVHCGPFKWQIKLADIESVSATNNPISSPALSLDRLAIYYKANKQLIISPQDKAAFVEALNRPDITVS</sequence>
<accession>A0ABT5L2Q8</accession>
<reference evidence="3 4" key="1">
    <citation type="submission" date="2022-10" db="EMBL/GenBank/DDBJ databases">
        <title>Alteromonas sp. chi3 Genome sequencing.</title>
        <authorList>
            <person name="Park S."/>
        </authorList>
    </citation>
    <scope>NUCLEOTIDE SEQUENCE [LARGE SCALE GENOMIC DNA]</scope>
    <source>
        <strain evidence="4">chi3</strain>
    </source>
</reference>
<evidence type="ECO:0000313" key="4">
    <source>
        <dbReference type="Proteomes" id="UP001218788"/>
    </source>
</evidence>
<name>A0ABT5L2Q8_9ALTE</name>
<organism evidence="3 4">
    <name type="scientific">Alteromonas gilva</name>
    <dbReference type="NCBI Taxonomy" id="2987522"/>
    <lineage>
        <taxon>Bacteria</taxon>
        <taxon>Pseudomonadati</taxon>
        <taxon>Pseudomonadota</taxon>
        <taxon>Gammaproteobacteria</taxon>
        <taxon>Alteromonadales</taxon>
        <taxon>Alteromonadaceae</taxon>
        <taxon>Alteromonas/Salinimonas group</taxon>
        <taxon>Alteromonas</taxon>
    </lineage>
</organism>
<keyword evidence="1" id="KW-1133">Transmembrane helix</keyword>
<dbReference type="RefSeq" id="WP_273640567.1">
    <property type="nucleotide sequence ID" value="NZ_JAQQXP010000001.1"/>
</dbReference>
<comment type="caution">
    <text evidence="3">The sequence shown here is derived from an EMBL/GenBank/DDBJ whole genome shotgun (WGS) entry which is preliminary data.</text>
</comment>
<dbReference type="InterPro" id="IPR009589">
    <property type="entry name" value="PH_YyaB-like"/>
</dbReference>
<dbReference type="Pfam" id="PF06713">
    <property type="entry name" value="bPH_4"/>
    <property type="match status" value="1"/>
</dbReference>
<protein>
    <submittedName>
        <fullName evidence="3">PH domain-containing protein</fullName>
    </submittedName>
</protein>
<feature type="transmembrane region" description="Helical" evidence="1">
    <location>
        <begin position="40"/>
        <end position="65"/>
    </location>
</feature>
<keyword evidence="1" id="KW-0472">Membrane</keyword>
<evidence type="ECO:0000313" key="3">
    <source>
        <dbReference type="EMBL" id="MDC8831330.1"/>
    </source>
</evidence>
<feature type="transmembrane region" description="Helical" evidence="1">
    <location>
        <begin position="12"/>
        <end position="34"/>
    </location>
</feature>
<gene>
    <name evidence="3" type="ORF">OIK42_11220</name>
</gene>
<proteinExistence type="predicted"/>
<keyword evidence="1" id="KW-0812">Transmembrane</keyword>
<evidence type="ECO:0000256" key="1">
    <source>
        <dbReference type="SAM" id="Phobius"/>
    </source>
</evidence>
<keyword evidence="4" id="KW-1185">Reference proteome</keyword>
<feature type="domain" description="Uncharacterized protein YyaB-like PH" evidence="2">
    <location>
        <begin position="67"/>
        <end position="134"/>
    </location>
</feature>